<accession>A0AAV7V3U3</accession>
<dbReference type="EMBL" id="JANPWB010000004">
    <property type="protein sequence ID" value="KAJ1195447.1"/>
    <property type="molecule type" value="Genomic_DNA"/>
</dbReference>
<dbReference type="Proteomes" id="UP001066276">
    <property type="component" value="Chromosome 2_2"/>
</dbReference>
<proteinExistence type="predicted"/>
<evidence type="ECO:0000256" key="1">
    <source>
        <dbReference type="SAM" id="MobiDB-lite"/>
    </source>
</evidence>
<reference evidence="2" key="1">
    <citation type="journal article" date="2022" name="bioRxiv">
        <title>Sequencing and chromosome-scale assembly of the giantPleurodeles waltlgenome.</title>
        <authorList>
            <person name="Brown T."/>
            <person name="Elewa A."/>
            <person name="Iarovenko S."/>
            <person name="Subramanian E."/>
            <person name="Araus A.J."/>
            <person name="Petzold A."/>
            <person name="Susuki M."/>
            <person name="Suzuki K.-i.T."/>
            <person name="Hayashi T."/>
            <person name="Toyoda A."/>
            <person name="Oliveira C."/>
            <person name="Osipova E."/>
            <person name="Leigh N.D."/>
            <person name="Simon A."/>
            <person name="Yun M.H."/>
        </authorList>
    </citation>
    <scope>NUCLEOTIDE SEQUENCE</scope>
    <source>
        <strain evidence="2">20211129_DDA</strain>
        <tissue evidence="2">Liver</tissue>
    </source>
</reference>
<feature type="region of interest" description="Disordered" evidence="1">
    <location>
        <begin position="26"/>
        <end position="47"/>
    </location>
</feature>
<keyword evidence="3" id="KW-1185">Reference proteome</keyword>
<comment type="caution">
    <text evidence="2">The sequence shown here is derived from an EMBL/GenBank/DDBJ whole genome shotgun (WGS) entry which is preliminary data.</text>
</comment>
<gene>
    <name evidence="2" type="ORF">NDU88_004727</name>
</gene>
<dbReference type="AlphaFoldDB" id="A0AAV7V3U3"/>
<organism evidence="2 3">
    <name type="scientific">Pleurodeles waltl</name>
    <name type="common">Iberian ribbed newt</name>
    <dbReference type="NCBI Taxonomy" id="8319"/>
    <lineage>
        <taxon>Eukaryota</taxon>
        <taxon>Metazoa</taxon>
        <taxon>Chordata</taxon>
        <taxon>Craniata</taxon>
        <taxon>Vertebrata</taxon>
        <taxon>Euteleostomi</taxon>
        <taxon>Amphibia</taxon>
        <taxon>Batrachia</taxon>
        <taxon>Caudata</taxon>
        <taxon>Salamandroidea</taxon>
        <taxon>Salamandridae</taxon>
        <taxon>Pleurodelinae</taxon>
        <taxon>Pleurodeles</taxon>
    </lineage>
</organism>
<evidence type="ECO:0000313" key="2">
    <source>
        <dbReference type="EMBL" id="KAJ1195447.1"/>
    </source>
</evidence>
<sequence>MGGRAQAGDNGGRELSELRILPGLSGDLQGLEGRRRPSGVGPGPRGSAACRAWVGGGRGLAEAPEGLVCQGLLEEGARGPINPLGEKWSLGSAKACGGGPPGRGATALLGGSQAYQPRDLDRGACLGLGSLPQSSGGLKSAIYGPGGGRKEELCRAVVGCAALAAALFWRRKQMGPAFGELVRRWSSGRQERSEGGLVAGSGAGGWESVTTGLQCWEARPPNWVTERGRGLTWRARPAT</sequence>
<name>A0AAV7V3U3_PLEWA</name>
<protein>
    <submittedName>
        <fullName evidence="2">Uncharacterized protein</fullName>
    </submittedName>
</protein>
<evidence type="ECO:0000313" key="3">
    <source>
        <dbReference type="Proteomes" id="UP001066276"/>
    </source>
</evidence>